<dbReference type="InterPro" id="IPR057207">
    <property type="entry name" value="FBXL15_LRR"/>
</dbReference>
<keyword evidence="3" id="KW-1185">Reference proteome</keyword>
<dbReference type="EMBL" id="BQNB010015959">
    <property type="protein sequence ID" value="GJT46132.1"/>
    <property type="molecule type" value="Genomic_DNA"/>
</dbReference>
<organism evidence="2 3">
    <name type="scientific">Tanacetum coccineum</name>
    <dbReference type="NCBI Taxonomy" id="301880"/>
    <lineage>
        <taxon>Eukaryota</taxon>
        <taxon>Viridiplantae</taxon>
        <taxon>Streptophyta</taxon>
        <taxon>Embryophyta</taxon>
        <taxon>Tracheophyta</taxon>
        <taxon>Spermatophyta</taxon>
        <taxon>Magnoliopsida</taxon>
        <taxon>eudicotyledons</taxon>
        <taxon>Gunneridae</taxon>
        <taxon>Pentapetalae</taxon>
        <taxon>asterids</taxon>
        <taxon>campanulids</taxon>
        <taxon>Asterales</taxon>
        <taxon>Asteraceae</taxon>
        <taxon>Asteroideae</taxon>
        <taxon>Anthemideae</taxon>
        <taxon>Anthemidinae</taxon>
        <taxon>Tanacetum</taxon>
    </lineage>
</organism>
<dbReference type="SMART" id="SM00367">
    <property type="entry name" value="LRR_CC"/>
    <property type="match status" value="6"/>
</dbReference>
<reference evidence="2" key="2">
    <citation type="submission" date="2022-01" db="EMBL/GenBank/DDBJ databases">
        <authorList>
            <person name="Yamashiro T."/>
            <person name="Shiraishi A."/>
            <person name="Satake H."/>
            <person name="Nakayama K."/>
        </authorList>
    </citation>
    <scope>NUCLEOTIDE SEQUENCE</scope>
</reference>
<sequence>MDRLGEGEIFSIFEEISNEKDKKSFALVCKIFLRVACFHLQSLHTKSPDLLFDILIASPKMFTFECHAPLSNNHMKLIAESCPNIEHLNLSKWCSLDHGMDKLEFDDVGLVAIANACGHLVDVNLSWRLHFNEIGIGSLVRSCKNLRILCLTCCENVTDISLNMIGEATRLEKLDLDGCCLITDLGLEYLTNGKLKHCLETLYLNSCDRITDNGIIHLKKLASLRTLWLSRCGANITDYGVVALCELPNLEILHLDFLINITDISLLEIGRKCFISTYLSLVLPTFMGRRQSRGKGSEWKEDSNLWKSTFGCLDYLSKKREVSGRSAAMAMLNTVRAHKEKFEHILRQDEAQRGIELVTRQQLPNKAVNTRTNKRATSLLSQLSDDLAAATSTSASWPLNFLTSSDDASQRECKSLFFDPEHASLAEPSHASPPKWKFQSEAQMITHFTLNLFSQTIIRINKSS</sequence>
<dbReference type="InterPro" id="IPR032675">
    <property type="entry name" value="LRR_dom_sf"/>
</dbReference>
<reference evidence="2" key="1">
    <citation type="journal article" date="2022" name="Int. J. Mol. Sci.">
        <title>Draft Genome of Tanacetum Coccineum: Genomic Comparison of Closely Related Tanacetum-Family Plants.</title>
        <authorList>
            <person name="Yamashiro T."/>
            <person name="Shiraishi A."/>
            <person name="Nakayama K."/>
            <person name="Satake H."/>
        </authorList>
    </citation>
    <scope>NUCLEOTIDE SEQUENCE</scope>
</reference>
<evidence type="ECO:0000313" key="3">
    <source>
        <dbReference type="Proteomes" id="UP001151760"/>
    </source>
</evidence>
<dbReference type="SUPFAM" id="SSF52047">
    <property type="entry name" value="RNI-like"/>
    <property type="match status" value="1"/>
</dbReference>
<comment type="caution">
    <text evidence="2">The sequence shown here is derived from an EMBL/GenBank/DDBJ whole genome shotgun (WGS) entry which is preliminary data.</text>
</comment>
<dbReference type="PANTHER" id="PTHR13318:SF105">
    <property type="entry name" value="F-BOX_LRR-REPEAT PROTEIN 3"/>
    <property type="match status" value="1"/>
</dbReference>
<evidence type="ECO:0000313" key="2">
    <source>
        <dbReference type="EMBL" id="GJT46132.1"/>
    </source>
</evidence>
<dbReference type="Gene3D" id="3.80.10.10">
    <property type="entry name" value="Ribonuclease Inhibitor"/>
    <property type="match status" value="1"/>
</dbReference>
<feature type="domain" description="F-box/LRR-repeat protein 15-like leucin rich repeat" evidence="1">
    <location>
        <begin position="107"/>
        <end position="218"/>
    </location>
</feature>
<gene>
    <name evidence="2" type="ORF">Tco_0954847</name>
</gene>
<protein>
    <submittedName>
        <fullName evidence="2">Leucine-rich repeat, cysteine-containing subtype protein</fullName>
    </submittedName>
</protein>
<name>A0ABQ5E5K5_9ASTR</name>
<accession>A0ABQ5E5K5</accession>
<dbReference type="PANTHER" id="PTHR13318">
    <property type="entry name" value="PARTNER OF PAIRED, ISOFORM B-RELATED"/>
    <property type="match status" value="1"/>
</dbReference>
<proteinExistence type="predicted"/>
<dbReference type="Pfam" id="PF25372">
    <property type="entry name" value="DUF7885"/>
    <property type="match status" value="1"/>
</dbReference>
<dbReference type="InterPro" id="IPR006553">
    <property type="entry name" value="Leu-rich_rpt_Cys-con_subtyp"/>
</dbReference>
<dbReference type="Proteomes" id="UP001151760">
    <property type="component" value="Unassembled WGS sequence"/>
</dbReference>
<evidence type="ECO:0000259" key="1">
    <source>
        <dbReference type="Pfam" id="PF25372"/>
    </source>
</evidence>